<name>A0A835KGQ4_9POAL</name>
<feature type="region of interest" description="Disordered" evidence="6">
    <location>
        <begin position="115"/>
        <end position="208"/>
    </location>
</feature>
<evidence type="ECO:0000256" key="3">
    <source>
        <dbReference type="ARBA" id="ARBA00023125"/>
    </source>
</evidence>
<dbReference type="OrthoDB" id="693960at2759"/>
<dbReference type="InterPro" id="IPR003657">
    <property type="entry name" value="WRKY_dom"/>
</dbReference>
<feature type="domain" description="WRKY" evidence="7">
    <location>
        <begin position="217"/>
        <end position="282"/>
    </location>
</feature>
<dbReference type="InterPro" id="IPR044810">
    <property type="entry name" value="WRKY_plant"/>
</dbReference>
<dbReference type="AlphaFoldDB" id="A0A835KGQ4"/>
<dbReference type="PROSITE" id="PS50811">
    <property type="entry name" value="WRKY"/>
    <property type="match status" value="1"/>
</dbReference>
<dbReference type="EMBL" id="JACEFO010001646">
    <property type="protein sequence ID" value="KAF8726823.1"/>
    <property type="molecule type" value="Genomic_DNA"/>
</dbReference>
<proteinExistence type="predicted"/>
<dbReference type="SUPFAM" id="SSF118290">
    <property type="entry name" value="WRKY DNA-binding domain"/>
    <property type="match status" value="1"/>
</dbReference>
<organism evidence="8 9">
    <name type="scientific">Digitaria exilis</name>
    <dbReference type="NCBI Taxonomy" id="1010633"/>
    <lineage>
        <taxon>Eukaryota</taxon>
        <taxon>Viridiplantae</taxon>
        <taxon>Streptophyta</taxon>
        <taxon>Embryophyta</taxon>
        <taxon>Tracheophyta</taxon>
        <taxon>Spermatophyta</taxon>
        <taxon>Magnoliopsida</taxon>
        <taxon>Liliopsida</taxon>
        <taxon>Poales</taxon>
        <taxon>Poaceae</taxon>
        <taxon>PACMAD clade</taxon>
        <taxon>Panicoideae</taxon>
        <taxon>Panicodae</taxon>
        <taxon>Paniceae</taxon>
        <taxon>Anthephorinae</taxon>
        <taxon>Digitaria</taxon>
    </lineage>
</organism>
<gene>
    <name evidence="8" type="ORF">HU200_019302</name>
</gene>
<dbReference type="InterPro" id="IPR036576">
    <property type="entry name" value="WRKY_dom_sf"/>
</dbReference>
<evidence type="ECO:0000256" key="5">
    <source>
        <dbReference type="ARBA" id="ARBA00023242"/>
    </source>
</evidence>
<protein>
    <recommendedName>
        <fullName evidence="7">WRKY domain-containing protein</fullName>
    </recommendedName>
</protein>
<dbReference type="FunFam" id="2.20.25.80:FF:000003">
    <property type="entry name" value="WRKY transcription factor 57"/>
    <property type="match status" value="1"/>
</dbReference>
<feature type="compositionally biased region" description="Basic and acidic residues" evidence="6">
    <location>
        <begin position="115"/>
        <end position="129"/>
    </location>
</feature>
<comment type="subcellular location">
    <subcellularLocation>
        <location evidence="1">Nucleus</location>
    </subcellularLocation>
</comment>
<dbReference type="Proteomes" id="UP000636709">
    <property type="component" value="Unassembled WGS sequence"/>
</dbReference>
<feature type="compositionally biased region" description="Acidic residues" evidence="6">
    <location>
        <begin position="169"/>
        <end position="180"/>
    </location>
</feature>
<evidence type="ECO:0000259" key="7">
    <source>
        <dbReference type="PROSITE" id="PS50811"/>
    </source>
</evidence>
<dbReference type="GO" id="GO:0043565">
    <property type="term" value="F:sequence-specific DNA binding"/>
    <property type="evidence" value="ECO:0007669"/>
    <property type="project" value="InterPro"/>
</dbReference>
<keyword evidence="2" id="KW-0805">Transcription regulation</keyword>
<feature type="compositionally biased region" description="Low complexity" evidence="6">
    <location>
        <begin position="130"/>
        <end position="154"/>
    </location>
</feature>
<evidence type="ECO:0000256" key="2">
    <source>
        <dbReference type="ARBA" id="ARBA00023015"/>
    </source>
</evidence>
<dbReference type="PANTHER" id="PTHR31221:SF366">
    <property type="entry name" value="OS05G0583000 PROTEIN"/>
    <property type="match status" value="1"/>
</dbReference>
<comment type="caution">
    <text evidence="8">The sequence shown here is derived from an EMBL/GenBank/DDBJ whole genome shotgun (WGS) entry which is preliminary data.</text>
</comment>
<keyword evidence="9" id="KW-1185">Reference proteome</keyword>
<keyword evidence="3" id="KW-0238">DNA-binding</keyword>
<dbReference type="PANTHER" id="PTHR31221">
    <property type="entry name" value="WRKY TRANSCRIPTION FACTOR PROTEIN 1-RELATED"/>
    <property type="match status" value="1"/>
</dbReference>
<keyword evidence="4" id="KW-0804">Transcription</keyword>
<dbReference type="GO" id="GO:0005634">
    <property type="term" value="C:nucleus"/>
    <property type="evidence" value="ECO:0007669"/>
    <property type="project" value="UniProtKB-SubCell"/>
</dbReference>
<dbReference type="Gene3D" id="2.20.25.80">
    <property type="entry name" value="WRKY domain"/>
    <property type="match status" value="1"/>
</dbReference>
<accession>A0A835KGQ4</accession>
<dbReference type="SMART" id="SM00774">
    <property type="entry name" value="WRKY"/>
    <property type="match status" value="1"/>
</dbReference>
<feature type="compositionally biased region" description="Basic and acidic residues" evidence="6">
    <location>
        <begin position="188"/>
        <end position="208"/>
    </location>
</feature>
<evidence type="ECO:0000256" key="4">
    <source>
        <dbReference type="ARBA" id="ARBA00023163"/>
    </source>
</evidence>
<keyword evidence="5" id="KW-0539">Nucleus</keyword>
<reference evidence="8" key="1">
    <citation type="submission" date="2020-07" db="EMBL/GenBank/DDBJ databases">
        <title>Genome sequence and genetic diversity analysis of an under-domesticated orphan crop, white fonio (Digitaria exilis).</title>
        <authorList>
            <person name="Bennetzen J.L."/>
            <person name="Chen S."/>
            <person name="Ma X."/>
            <person name="Wang X."/>
            <person name="Yssel A.E.J."/>
            <person name="Chaluvadi S.R."/>
            <person name="Johnson M."/>
            <person name="Gangashetty P."/>
            <person name="Hamidou F."/>
            <person name="Sanogo M.D."/>
            <person name="Zwaenepoel A."/>
            <person name="Wallace J."/>
            <person name="Van De Peer Y."/>
            <person name="Van Deynze A."/>
        </authorList>
    </citation>
    <scope>NUCLEOTIDE SEQUENCE</scope>
    <source>
        <tissue evidence="8">Leaves</tissue>
    </source>
</reference>
<evidence type="ECO:0000256" key="6">
    <source>
        <dbReference type="SAM" id="MobiDB-lite"/>
    </source>
</evidence>
<evidence type="ECO:0000313" key="9">
    <source>
        <dbReference type="Proteomes" id="UP000636709"/>
    </source>
</evidence>
<sequence length="370" mass="39417">MSPPLATAPIAHLTISPAETSIAMSAGAGAGGHGGLYGDPAAADHFAAAFDDHHDSFFFQRSPPCAGGGGGGGGDELMMTPYSSITDYLQGFLDPAGMASHLDAPCRVGDEAVKQEMEARLSRHEREDGPAAAGAPATPNSSVLSSSSGEAAGGADEEPRHRCKKGRLEEDEEGQEEIDAEGSAAADRNCKRSKEMKKARGETKKPREPRVAFMTKSEVDHLEDGYRWRKYGQKAVKNSSYPRSYYRCTAARCGVKKRVERSQQDPSTVVTTYEGQHTHQSPISLVRGAGAGGAYYTAAPPPQLGFHPDMRAVFDYAHGARMMTPTSSLLPTPATQLLHHQERRRSSSSHLAAYGGMLDFIPSAMGDGHA</sequence>
<evidence type="ECO:0000256" key="1">
    <source>
        <dbReference type="ARBA" id="ARBA00004123"/>
    </source>
</evidence>
<dbReference type="Pfam" id="PF03106">
    <property type="entry name" value="WRKY"/>
    <property type="match status" value="1"/>
</dbReference>
<evidence type="ECO:0000313" key="8">
    <source>
        <dbReference type="EMBL" id="KAF8726823.1"/>
    </source>
</evidence>
<dbReference type="GO" id="GO:0003700">
    <property type="term" value="F:DNA-binding transcription factor activity"/>
    <property type="evidence" value="ECO:0007669"/>
    <property type="project" value="InterPro"/>
</dbReference>